<dbReference type="InterPro" id="IPR031316">
    <property type="entry name" value="FlgM_C"/>
</dbReference>
<dbReference type="Proteomes" id="UP000070352">
    <property type="component" value="Unassembled WGS sequence"/>
</dbReference>
<keyword evidence="3" id="KW-0678">Repressor</keyword>
<protein>
    <recommendedName>
        <fullName evidence="2">Negative regulator of flagellin synthesis</fullName>
    </recommendedName>
</protein>
<dbReference type="RefSeq" id="WP_068726252.1">
    <property type="nucleotide sequence ID" value="NZ_LSKU01000001.1"/>
</dbReference>
<evidence type="ECO:0000259" key="8">
    <source>
        <dbReference type="Pfam" id="PF04316"/>
    </source>
</evidence>
<dbReference type="InterPro" id="IPR007412">
    <property type="entry name" value="FlgM"/>
</dbReference>
<keyword evidence="10" id="KW-1185">Reference proteome</keyword>
<reference evidence="9 10" key="1">
    <citation type="submission" date="2016-02" db="EMBL/GenBank/DDBJ databases">
        <title>Draft Genome for Tepidibacillus decaturensis nov. sp. Strain Z9, an Anaerobic, Moderately Thermophilic and Heterotrophic Bacterium from Deep Subsurface of the Illinois Basin, USA.</title>
        <authorList>
            <person name="Dong Y."/>
            <person name="Chang J.Y."/>
            <person name="Sanford R."/>
            <person name="Fouke B.W."/>
        </authorList>
    </citation>
    <scope>NUCLEOTIDE SEQUENCE [LARGE SCALE GENOMIC DNA]</scope>
    <source>
        <strain evidence="9 10">Z9</strain>
    </source>
</reference>
<evidence type="ECO:0000256" key="1">
    <source>
        <dbReference type="ARBA" id="ARBA00005322"/>
    </source>
</evidence>
<dbReference type="STRING" id="1413211.U473_10975"/>
<dbReference type="SUPFAM" id="SSF101498">
    <property type="entry name" value="Anti-sigma factor FlgM"/>
    <property type="match status" value="1"/>
</dbReference>
<dbReference type="GO" id="GO:0044781">
    <property type="term" value="P:bacterial-type flagellum organization"/>
    <property type="evidence" value="ECO:0007669"/>
    <property type="project" value="UniProtKB-KW"/>
</dbReference>
<dbReference type="AlphaFoldDB" id="A0A135L683"/>
<evidence type="ECO:0000313" key="10">
    <source>
        <dbReference type="Proteomes" id="UP000070352"/>
    </source>
</evidence>
<comment type="caution">
    <text evidence="9">The sequence shown here is derived from an EMBL/GenBank/DDBJ whole genome shotgun (WGS) entry which is preliminary data.</text>
</comment>
<evidence type="ECO:0000313" key="9">
    <source>
        <dbReference type="EMBL" id="KXG44476.1"/>
    </source>
</evidence>
<dbReference type="InterPro" id="IPR035890">
    <property type="entry name" value="Anti-sigma-28_factor_FlgM_sf"/>
</dbReference>
<evidence type="ECO:0000256" key="5">
    <source>
        <dbReference type="ARBA" id="ARBA00023015"/>
    </source>
</evidence>
<accession>A0A135L683</accession>
<dbReference type="Pfam" id="PF04316">
    <property type="entry name" value="FlgM"/>
    <property type="match status" value="1"/>
</dbReference>
<name>A0A135L683_9BACI</name>
<evidence type="ECO:0000256" key="4">
    <source>
        <dbReference type="ARBA" id="ARBA00022795"/>
    </source>
</evidence>
<feature type="coiled-coil region" evidence="7">
    <location>
        <begin position="12"/>
        <end position="39"/>
    </location>
</feature>
<proteinExistence type="inferred from homology"/>
<dbReference type="NCBIfam" id="TIGR03824">
    <property type="entry name" value="FlgM_jcvi"/>
    <property type="match status" value="1"/>
</dbReference>
<keyword evidence="4" id="KW-1005">Bacterial flagellum biogenesis</keyword>
<dbReference type="EMBL" id="LSKU01000001">
    <property type="protein sequence ID" value="KXG44476.1"/>
    <property type="molecule type" value="Genomic_DNA"/>
</dbReference>
<keyword evidence="6" id="KW-0804">Transcription</keyword>
<gene>
    <name evidence="9" type="ORF">U473_10975</name>
</gene>
<organism evidence="9 10">
    <name type="scientific">Tepidibacillus decaturensis</name>
    <dbReference type="NCBI Taxonomy" id="1413211"/>
    <lineage>
        <taxon>Bacteria</taxon>
        <taxon>Bacillati</taxon>
        <taxon>Bacillota</taxon>
        <taxon>Bacilli</taxon>
        <taxon>Bacillales</taxon>
        <taxon>Bacillaceae</taxon>
        <taxon>Tepidibacillus</taxon>
    </lineage>
</organism>
<keyword evidence="7" id="KW-0175">Coiled coil</keyword>
<evidence type="ECO:0000256" key="2">
    <source>
        <dbReference type="ARBA" id="ARBA00017823"/>
    </source>
</evidence>
<feature type="domain" description="Anti-sigma-28 factor FlgM C-terminal" evidence="8">
    <location>
        <begin position="34"/>
        <end position="83"/>
    </location>
</feature>
<comment type="similarity">
    <text evidence="1">Belongs to the FlgM family.</text>
</comment>
<sequence>MKINDINRIQGINRYQQQINQKERQLKKTESKKDEINISDEAKALLEQTKDVGREEKINQIKDQIKNGTYQVDSGKVAEKILKWFK</sequence>
<evidence type="ECO:0000256" key="3">
    <source>
        <dbReference type="ARBA" id="ARBA00022491"/>
    </source>
</evidence>
<dbReference type="GO" id="GO:0045892">
    <property type="term" value="P:negative regulation of DNA-templated transcription"/>
    <property type="evidence" value="ECO:0007669"/>
    <property type="project" value="InterPro"/>
</dbReference>
<evidence type="ECO:0000256" key="6">
    <source>
        <dbReference type="ARBA" id="ARBA00023163"/>
    </source>
</evidence>
<keyword evidence="5" id="KW-0805">Transcription regulation</keyword>
<dbReference type="OrthoDB" id="2991036at2"/>
<evidence type="ECO:0000256" key="7">
    <source>
        <dbReference type="SAM" id="Coils"/>
    </source>
</evidence>